<accession>A0A0N4Y038</accession>
<evidence type="ECO:0000313" key="1">
    <source>
        <dbReference type="EMBL" id="VDL72447.1"/>
    </source>
</evidence>
<dbReference type="WBParaSite" id="NBR_0000885701-mRNA-1">
    <property type="protein sequence ID" value="NBR_0000885701-mRNA-1"/>
    <property type="gene ID" value="NBR_0000885701"/>
</dbReference>
<proteinExistence type="predicted"/>
<reference evidence="3" key="1">
    <citation type="submission" date="2017-02" db="UniProtKB">
        <authorList>
            <consortium name="WormBaseParasite"/>
        </authorList>
    </citation>
    <scope>IDENTIFICATION</scope>
</reference>
<keyword evidence="2" id="KW-1185">Reference proteome</keyword>
<evidence type="ECO:0000313" key="2">
    <source>
        <dbReference type="Proteomes" id="UP000271162"/>
    </source>
</evidence>
<reference evidence="1 2" key="2">
    <citation type="submission" date="2018-11" db="EMBL/GenBank/DDBJ databases">
        <authorList>
            <consortium name="Pathogen Informatics"/>
        </authorList>
    </citation>
    <scope>NUCLEOTIDE SEQUENCE [LARGE SCALE GENOMIC DNA]</scope>
</reference>
<dbReference type="AlphaFoldDB" id="A0A0N4Y038"/>
<organism evidence="3">
    <name type="scientific">Nippostrongylus brasiliensis</name>
    <name type="common">Rat hookworm</name>
    <dbReference type="NCBI Taxonomy" id="27835"/>
    <lineage>
        <taxon>Eukaryota</taxon>
        <taxon>Metazoa</taxon>
        <taxon>Ecdysozoa</taxon>
        <taxon>Nematoda</taxon>
        <taxon>Chromadorea</taxon>
        <taxon>Rhabditida</taxon>
        <taxon>Rhabditina</taxon>
        <taxon>Rhabditomorpha</taxon>
        <taxon>Strongyloidea</taxon>
        <taxon>Heligmosomidae</taxon>
        <taxon>Nippostrongylus</taxon>
    </lineage>
</organism>
<protein>
    <submittedName>
        <fullName evidence="3">Enkurin domain-containing protein</fullName>
    </submittedName>
</protein>
<gene>
    <name evidence="1" type="ORF">NBR_LOCUS8858</name>
</gene>
<dbReference type="Proteomes" id="UP000271162">
    <property type="component" value="Unassembled WGS sequence"/>
</dbReference>
<dbReference type="EMBL" id="UYSL01020059">
    <property type="protein sequence ID" value="VDL72447.1"/>
    <property type="molecule type" value="Genomic_DNA"/>
</dbReference>
<sequence>MRTESLRSEPRTTTTTCKHHRLRTEDRWYSPSASLITPVHPYEKRPLKSSVKRRHCSDSTSLTLTTPRNQRTYSKQVLKTVEVSKAQELEDELPPDWIRERLAESRKVAEDFDLPIIPAIFNRKPAMVYIGIDEFEGRVRKIRDWFERKTRHEHVQMQMDDDKEAIN</sequence>
<evidence type="ECO:0000313" key="3">
    <source>
        <dbReference type="WBParaSite" id="NBR_0000885701-mRNA-1"/>
    </source>
</evidence>
<name>A0A0N4Y038_NIPBR</name>